<dbReference type="EMBL" id="LNQR01000056">
    <property type="protein sequence ID" value="KWT86779.1"/>
    <property type="molecule type" value="Genomic_DNA"/>
</dbReference>
<organism evidence="1 2">
    <name type="scientific">Candidatus Magnetominusculus xianensis</name>
    <dbReference type="NCBI Taxonomy" id="1748249"/>
    <lineage>
        <taxon>Bacteria</taxon>
        <taxon>Pseudomonadati</taxon>
        <taxon>Nitrospirota</taxon>
        <taxon>Nitrospiria</taxon>
        <taxon>Nitrospirales</taxon>
        <taxon>Nitrospiraceae</taxon>
        <taxon>Candidatus Magnetominusculus</taxon>
    </lineage>
</organism>
<proteinExistence type="predicted"/>
<evidence type="ECO:0008006" key="3">
    <source>
        <dbReference type="Google" id="ProtNLM"/>
    </source>
</evidence>
<accession>A0ABR5SHW5</accession>
<reference evidence="1 2" key="1">
    <citation type="submission" date="2015-11" db="EMBL/GenBank/DDBJ databases">
        <authorList>
            <person name="Lin W."/>
        </authorList>
    </citation>
    <scope>NUCLEOTIDE SEQUENCE [LARGE SCALE GENOMIC DNA]</scope>
    <source>
        <strain evidence="1 2">HCH-1</strain>
    </source>
</reference>
<evidence type="ECO:0000313" key="2">
    <source>
        <dbReference type="Proteomes" id="UP000060487"/>
    </source>
</evidence>
<dbReference type="PANTHER" id="PTHR34613">
    <property type="entry name" value="SLL0800 PROTEIN"/>
    <property type="match status" value="1"/>
</dbReference>
<dbReference type="PANTHER" id="PTHR34613:SF1">
    <property type="entry name" value="SLL6017 PROTEIN"/>
    <property type="match status" value="1"/>
</dbReference>
<dbReference type="Proteomes" id="UP000060487">
    <property type="component" value="Unassembled WGS sequence"/>
</dbReference>
<gene>
    <name evidence="1" type="ORF">ASN18_1502</name>
</gene>
<protein>
    <recommendedName>
        <fullName evidence="3">Rpn family recombination-promoting nuclease/putative transposase</fullName>
    </recommendedName>
</protein>
<name>A0ABR5SHW5_9BACT</name>
<sequence>MPHYHDITLKSILKDVPKRFMKLLTGFETVNQIDVQFPEIKYRQPDLVLELPDNSIFHVELQSDNDNNMDCRELDYCCMIYCKLRKNIRQVVLYVGNSKMNMRNEVKLQDLVFSFKTIDVREMDCNYLMESNDPGDVVLSILCKMEDADISIKGILTRLVELPESYREGYILKLLNLSRLRNLTTTVKREVEKMPVTIDITKDELYLNGEQRGKLEGLNEGIEGMLEIKYGPIGLELMNIVRRIDAVERLEEFKELIKKAVSIDDLKGFLAGN</sequence>
<comment type="caution">
    <text evidence="1">The sequence shown here is derived from an EMBL/GenBank/DDBJ whole genome shotgun (WGS) entry which is preliminary data.</text>
</comment>
<evidence type="ECO:0000313" key="1">
    <source>
        <dbReference type="EMBL" id="KWT86779.1"/>
    </source>
</evidence>
<keyword evidence="2" id="KW-1185">Reference proteome</keyword>